<proteinExistence type="predicted"/>
<reference evidence="1 2" key="1">
    <citation type="submission" date="2024-05" db="EMBL/GenBank/DDBJ databases">
        <authorList>
            <person name="Zhao H."/>
            <person name="Xu Y."/>
            <person name="Lin S."/>
            <person name="Spain J.C."/>
            <person name="Zhou N.-Y."/>
        </authorList>
    </citation>
    <scope>NUCLEOTIDE SEQUENCE [LARGE SCALE GENOMIC DNA]</scope>
    <source>
        <strain evidence="1 2">NEAU-NG30</strain>
    </source>
</reference>
<evidence type="ECO:0000313" key="2">
    <source>
        <dbReference type="Proteomes" id="UP001440984"/>
    </source>
</evidence>
<organism evidence="1 2">
    <name type="scientific">Amycolatopsis melonis</name>
    <dbReference type="NCBI Taxonomy" id="3156488"/>
    <lineage>
        <taxon>Bacteria</taxon>
        <taxon>Bacillati</taxon>
        <taxon>Actinomycetota</taxon>
        <taxon>Actinomycetes</taxon>
        <taxon>Pseudonocardiales</taxon>
        <taxon>Pseudonocardiaceae</taxon>
        <taxon>Amycolatopsis</taxon>
    </lineage>
</organism>
<dbReference type="RefSeq" id="WP_348955246.1">
    <property type="nucleotide sequence ID" value="NZ_JBDZYD010000014.1"/>
</dbReference>
<dbReference type="EMBL" id="JBDZYD010000014">
    <property type="protein sequence ID" value="MEQ0564184.1"/>
    <property type="molecule type" value="Genomic_DNA"/>
</dbReference>
<accession>A0ABV0LPE5</accession>
<keyword evidence="2" id="KW-1185">Reference proteome</keyword>
<protein>
    <submittedName>
        <fullName evidence="1">Uncharacterized protein</fullName>
    </submittedName>
</protein>
<name>A0ABV0LPE5_9PSEU</name>
<sequence>MNAVAQGCAGVAVLVHLLAFSRPRGSGLGDAVAQTVLNDSFRSSEVLNESFKTLR</sequence>
<comment type="caution">
    <text evidence="1">The sequence shown here is derived from an EMBL/GenBank/DDBJ whole genome shotgun (WGS) entry which is preliminary data.</text>
</comment>
<evidence type="ECO:0000313" key="1">
    <source>
        <dbReference type="EMBL" id="MEQ0564184.1"/>
    </source>
</evidence>
<dbReference type="Proteomes" id="UP001440984">
    <property type="component" value="Unassembled WGS sequence"/>
</dbReference>
<gene>
    <name evidence="1" type="ORF">ABJI51_34305</name>
</gene>